<dbReference type="EMBL" id="AKBN01000039">
    <property type="protein sequence ID" value="KFA03891.1"/>
    <property type="molecule type" value="Genomic_DNA"/>
</dbReference>
<name>A0A837B673_XANVA</name>
<dbReference type="PANTHER" id="PTHR20371">
    <property type="entry name" value="ENOLASE-PHOSPHATASE E1"/>
    <property type="match status" value="1"/>
</dbReference>
<dbReference type="PANTHER" id="PTHR20371:SF1">
    <property type="entry name" value="ENOLASE-PHOSPHATASE E1"/>
    <property type="match status" value="1"/>
</dbReference>
<organism evidence="1">
    <name type="scientific">Xanthomonas vasicola pv. vasculorum NCPPB 890</name>
    <dbReference type="NCBI Taxonomy" id="1184265"/>
    <lineage>
        <taxon>Bacteria</taxon>
        <taxon>Pseudomonadati</taxon>
        <taxon>Pseudomonadota</taxon>
        <taxon>Gammaproteobacteria</taxon>
        <taxon>Lysobacterales</taxon>
        <taxon>Lysobacteraceae</taxon>
        <taxon>Xanthomonas</taxon>
    </lineage>
</organism>
<dbReference type="Gene3D" id="3.40.50.1000">
    <property type="entry name" value="HAD superfamily/HAD-like"/>
    <property type="match status" value="1"/>
</dbReference>
<evidence type="ECO:0000313" key="1">
    <source>
        <dbReference type="EMBL" id="KFA03891.1"/>
    </source>
</evidence>
<dbReference type="AlphaFoldDB" id="A0A837B673"/>
<dbReference type="InterPro" id="IPR023214">
    <property type="entry name" value="HAD_sf"/>
</dbReference>
<dbReference type="GO" id="GO:0019509">
    <property type="term" value="P:L-methionine salvage from methylthioadenosine"/>
    <property type="evidence" value="ECO:0007669"/>
    <property type="project" value="TreeGrafter"/>
</dbReference>
<reference evidence="1" key="1">
    <citation type="submission" date="2012-05" db="EMBL/GenBank/DDBJ databases">
        <authorList>
            <person name="Studholme D.J."/>
            <person name="Wasukira A."/>
            <person name="Grant M."/>
        </authorList>
    </citation>
    <scope>NUCLEOTIDE SEQUENCE [LARGE SCALE GENOMIC DNA]</scope>
    <source>
        <strain evidence="1">NCPPB 890</strain>
    </source>
</reference>
<sequence>MGSKREAASYRRIAERIGVPPSEILFLSDVIEELDAAKRTGMRTALLDRREDYPTPRSAADVGSHQRVESFSQLVF</sequence>
<proteinExistence type="predicted"/>
<dbReference type="GO" id="GO:0043874">
    <property type="term" value="F:acireductone synthase activity"/>
    <property type="evidence" value="ECO:0007669"/>
    <property type="project" value="TreeGrafter"/>
</dbReference>
<protein>
    <submittedName>
        <fullName evidence="1">Uncharacterized protein</fullName>
    </submittedName>
</protein>
<dbReference type="InterPro" id="IPR036412">
    <property type="entry name" value="HAD-like_sf"/>
</dbReference>
<gene>
    <name evidence="1" type="ORF">A11K_0100795</name>
</gene>
<accession>A0A837B673</accession>
<dbReference type="SUPFAM" id="SSF56784">
    <property type="entry name" value="HAD-like"/>
    <property type="match status" value="1"/>
</dbReference>
<dbReference type="InterPro" id="IPR006439">
    <property type="entry name" value="HAD-SF_hydro_IA"/>
</dbReference>
<comment type="caution">
    <text evidence="1">The sequence shown here is derived from an EMBL/GenBank/DDBJ whole genome shotgun (WGS) entry which is preliminary data.</text>
</comment>
<dbReference type="PRINTS" id="PR00413">
    <property type="entry name" value="HADHALOGNASE"/>
</dbReference>